<gene>
    <name evidence="3" type="ORF">E2C01_056441</name>
</gene>
<feature type="compositionally biased region" description="Low complexity" evidence="2">
    <location>
        <begin position="33"/>
        <end position="46"/>
    </location>
</feature>
<evidence type="ECO:0000256" key="1">
    <source>
        <dbReference type="SAM" id="Coils"/>
    </source>
</evidence>
<feature type="coiled-coil region" evidence="1">
    <location>
        <begin position="81"/>
        <end position="108"/>
    </location>
</feature>
<proteinExistence type="predicted"/>
<evidence type="ECO:0000256" key="2">
    <source>
        <dbReference type="SAM" id="MobiDB-lite"/>
    </source>
</evidence>
<keyword evidence="1" id="KW-0175">Coiled coil</keyword>
<dbReference type="Proteomes" id="UP000324222">
    <property type="component" value="Unassembled WGS sequence"/>
</dbReference>
<reference evidence="3 4" key="1">
    <citation type="submission" date="2019-05" db="EMBL/GenBank/DDBJ databases">
        <title>Another draft genome of Portunus trituberculatus and its Hox gene families provides insights of decapod evolution.</title>
        <authorList>
            <person name="Jeong J.-H."/>
            <person name="Song I."/>
            <person name="Kim S."/>
            <person name="Choi T."/>
            <person name="Kim D."/>
            <person name="Ryu S."/>
            <person name="Kim W."/>
        </authorList>
    </citation>
    <scope>NUCLEOTIDE SEQUENCE [LARGE SCALE GENOMIC DNA]</scope>
    <source>
        <tissue evidence="3">Muscle</tissue>
    </source>
</reference>
<name>A0A5B7GZ62_PORTR</name>
<dbReference type="EMBL" id="VSRR010019578">
    <property type="protein sequence ID" value="MPC62357.1"/>
    <property type="molecule type" value="Genomic_DNA"/>
</dbReference>
<organism evidence="3 4">
    <name type="scientific">Portunus trituberculatus</name>
    <name type="common">Swimming crab</name>
    <name type="synonym">Neptunus trituberculatus</name>
    <dbReference type="NCBI Taxonomy" id="210409"/>
    <lineage>
        <taxon>Eukaryota</taxon>
        <taxon>Metazoa</taxon>
        <taxon>Ecdysozoa</taxon>
        <taxon>Arthropoda</taxon>
        <taxon>Crustacea</taxon>
        <taxon>Multicrustacea</taxon>
        <taxon>Malacostraca</taxon>
        <taxon>Eumalacostraca</taxon>
        <taxon>Eucarida</taxon>
        <taxon>Decapoda</taxon>
        <taxon>Pleocyemata</taxon>
        <taxon>Brachyura</taxon>
        <taxon>Eubrachyura</taxon>
        <taxon>Portunoidea</taxon>
        <taxon>Portunidae</taxon>
        <taxon>Portuninae</taxon>
        <taxon>Portunus</taxon>
    </lineage>
</organism>
<feature type="region of interest" description="Disordered" evidence="2">
    <location>
        <begin position="1"/>
        <end position="74"/>
    </location>
</feature>
<evidence type="ECO:0000313" key="4">
    <source>
        <dbReference type="Proteomes" id="UP000324222"/>
    </source>
</evidence>
<keyword evidence="4" id="KW-1185">Reference proteome</keyword>
<sequence>MLQGSGQVPLHPHRGWMPQPSHAVKRATRQPWSPSGMAPASPASESKSPEADCDEDAAGRGTAPALTASPKPDQGQLMAVIQMLMEQMSRLTQNVDGLKTQMQHHRNEQSLPSNHFALEMTIPVQSSGNGVRWRAFLDTTDTAVLTGKHAPTLVEGDRLDYVVLINMPTCTAETFLVRSLLSNHFALETTFPAQSAPAVPNMAGTLP</sequence>
<evidence type="ECO:0000313" key="3">
    <source>
        <dbReference type="EMBL" id="MPC62357.1"/>
    </source>
</evidence>
<protein>
    <submittedName>
        <fullName evidence="3">Uncharacterized protein</fullName>
    </submittedName>
</protein>
<accession>A0A5B7GZ62</accession>
<comment type="caution">
    <text evidence="3">The sequence shown here is derived from an EMBL/GenBank/DDBJ whole genome shotgun (WGS) entry which is preliminary data.</text>
</comment>
<dbReference type="AlphaFoldDB" id="A0A5B7GZ62"/>